<evidence type="ECO:0000256" key="1">
    <source>
        <dbReference type="SAM" id="MobiDB-lite"/>
    </source>
</evidence>
<organism evidence="2 3">
    <name type="scientific">Caerostris extrusa</name>
    <name type="common">Bark spider</name>
    <name type="synonym">Caerostris bankana</name>
    <dbReference type="NCBI Taxonomy" id="172846"/>
    <lineage>
        <taxon>Eukaryota</taxon>
        <taxon>Metazoa</taxon>
        <taxon>Ecdysozoa</taxon>
        <taxon>Arthropoda</taxon>
        <taxon>Chelicerata</taxon>
        <taxon>Arachnida</taxon>
        <taxon>Araneae</taxon>
        <taxon>Araneomorphae</taxon>
        <taxon>Entelegynae</taxon>
        <taxon>Araneoidea</taxon>
        <taxon>Araneidae</taxon>
        <taxon>Caerostris</taxon>
    </lineage>
</organism>
<feature type="region of interest" description="Disordered" evidence="1">
    <location>
        <begin position="1"/>
        <end position="27"/>
    </location>
</feature>
<gene>
    <name evidence="2" type="ORF">CEXT_716231</name>
</gene>
<protein>
    <submittedName>
        <fullName evidence="2">Uncharacterized protein</fullName>
    </submittedName>
</protein>
<reference evidence="2 3" key="1">
    <citation type="submission" date="2021-06" db="EMBL/GenBank/DDBJ databases">
        <title>Caerostris extrusa draft genome.</title>
        <authorList>
            <person name="Kono N."/>
            <person name="Arakawa K."/>
        </authorList>
    </citation>
    <scope>NUCLEOTIDE SEQUENCE [LARGE SCALE GENOMIC DNA]</scope>
</reference>
<evidence type="ECO:0000313" key="2">
    <source>
        <dbReference type="EMBL" id="GIY10798.1"/>
    </source>
</evidence>
<dbReference type="EMBL" id="BPLR01006563">
    <property type="protein sequence ID" value="GIY10798.1"/>
    <property type="molecule type" value="Genomic_DNA"/>
</dbReference>
<comment type="caution">
    <text evidence="2">The sequence shown here is derived from an EMBL/GenBank/DDBJ whole genome shotgun (WGS) entry which is preliminary data.</text>
</comment>
<name>A0AAV4QM95_CAEEX</name>
<dbReference type="Proteomes" id="UP001054945">
    <property type="component" value="Unassembled WGS sequence"/>
</dbReference>
<sequence>MFPGLHDNGPTWPTHSKQRENTEALDSQIRRGKVPTLFATLLTITRIRDCGQRYSRSLDLLSRFYFPGSLYYVLSPFESLEMGKHRFSIPSAEL</sequence>
<accession>A0AAV4QM95</accession>
<dbReference type="AlphaFoldDB" id="A0AAV4QM95"/>
<keyword evidence="3" id="KW-1185">Reference proteome</keyword>
<proteinExistence type="predicted"/>
<evidence type="ECO:0000313" key="3">
    <source>
        <dbReference type="Proteomes" id="UP001054945"/>
    </source>
</evidence>